<evidence type="ECO:0000313" key="3">
    <source>
        <dbReference type="EMBL" id="KAF2756969.1"/>
    </source>
</evidence>
<dbReference type="PANTHER" id="PTHR44051">
    <property type="entry name" value="GLUTATHIONE S-TRANSFERASE-RELATED"/>
    <property type="match status" value="1"/>
</dbReference>
<gene>
    <name evidence="3" type="ORF">EJ05DRAFT_477189</name>
</gene>
<dbReference type="InterPro" id="IPR004046">
    <property type="entry name" value="GST_C"/>
</dbReference>
<keyword evidence="3" id="KW-0808">Transferase</keyword>
<dbReference type="Proteomes" id="UP000799437">
    <property type="component" value="Unassembled WGS sequence"/>
</dbReference>
<dbReference type="Gene3D" id="1.20.1050.10">
    <property type="match status" value="1"/>
</dbReference>
<dbReference type="GeneID" id="54485249"/>
<dbReference type="CDD" id="cd03046">
    <property type="entry name" value="GST_N_GTT1_like"/>
    <property type="match status" value="1"/>
</dbReference>
<proteinExistence type="inferred from homology"/>
<dbReference type="PANTHER" id="PTHR44051:SF9">
    <property type="entry name" value="GLUTATHIONE S-TRANSFERASE 1"/>
    <property type="match status" value="1"/>
</dbReference>
<dbReference type="Pfam" id="PF13409">
    <property type="entry name" value="GST_N_2"/>
    <property type="match status" value="1"/>
</dbReference>
<dbReference type="SUPFAM" id="SSF47616">
    <property type="entry name" value="GST C-terminal domain-like"/>
    <property type="match status" value="1"/>
</dbReference>
<dbReference type="Gene3D" id="3.40.30.10">
    <property type="entry name" value="Glutaredoxin"/>
    <property type="match status" value="1"/>
</dbReference>
<dbReference type="InterPro" id="IPR040079">
    <property type="entry name" value="Glutathione_S-Trfase"/>
</dbReference>
<name>A0A6A6W473_9PEZI</name>
<feature type="domain" description="GST N-terminal" evidence="2">
    <location>
        <begin position="7"/>
        <end position="94"/>
    </location>
</feature>
<dbReference type="InterPro" id="IPR004045">
    <property type="entry name" value="Glutathione_S-Trfase_N"/>
</dbReference>
<reference evidence="3" key="1">
    <citation type="journal article" date="2020" name="Stud. Mycol.">
        <title>101 Dothideomycetes genomes: a test case for predicting lifestyles and emergence of pathogens.</title>
        <authorList>
            <person name="Haridas S."/>
            <person name="Albert R."/>
            <person name="Binder M."/>
            <person name="Bloem J."/>
            <person name="Labutti K."/>
            <person name="Salamov A."/>
            <person name="Andreopoulos B."/>
            <person name="Baker S."/>
            <person name="Barry K."/>
            <person name="Bills G."/>
            <person name="Bluhm B."/>
            <person name="Cannon C."/>
            <person name="Castanera R."/>
            <person name="Culley D."/>
            <person name="Daum C."/>
            <person name="Ezra D."/>
            <person name="Gonzalez J."/>
            <person name="Henrissat B."/>
            <person name="Kuo A."/>
            <person name="Liang C."/>
            <person name="Lipzen A."/>
            <person name="Lutzoni F."/>
            <person name="Magnuson J."/>
            <person name="Mondo S."/>
            <person name="Nolan M."/>
            <person name="Ohm R."/>
            <person name="Pangilinan J."/>
            <person name="Park H.-J."/>
            <person name="Ramirez L."/>
            <person name="Alfaro M."/>
            <person name="Sun H."/>
            <person name="Tritt A."/>
            <person name="Yoshinaga Y."/>
            <person name="Zwiers L.-H."/>
            <person name="Turgeon B."/>
            <person name="Goodwin S."/>
            <person name="Spatafora J."/>
            <person name="Crous P."/>
            <person name="Grigoriev I."/>
        </authorList>
    </citation>
    <scope>NUCLEOTIDE SEQUENCE</scope>
    <source>
        <strain evidence="3">CBS 121739</strain>
    </source>
</reference>
<organism evidence="3 4">
    <name type="scientific">Pseudovirgaria hyperparasitica</name>
    <dbReference type="NCBI Taxonomy" id="470096"/>
    <lineage>
        <taxon>Eukaryota</taxon>
        <taxon>Fungi</taxon>
        <taxon>Dikarya</taxon>
        <taxon>Ascomycota</taxon>
        <taxon>Pezizomycotina</taxon>
        <taxon>Dothideomycetes</taxon>
        <taxon>Dothideomycetes incertae sedis</taxon>
        <taxon>Acrospermales</taxon>
        <taxon>Acrospermaceae</taxon>
        <taxon>Pseudovirgaria</taxon>
    </lineage>
</organism>
<dbReference type="InterPro" id="IPR036282">
    <property type="entry name" value="Glutathione-S-Trfase_C_sf"/>
</dbReference>
<dbReference type="SFLD" id="SFLDS00019">
    <property type="entry name" value="Glutathione_Transferase_(cytos"/>
    <property type="match status" value="1"/>
</dbReference>
<evidence type="ECO:0000259" key="2">
    <source>
        <dbReference type="PROSITE" id="PS50404"/>
    </source>
</evidence>
<dbReference type="EMBL" id="ML996574">
    <property type="protein sequence ID" value="KAF2756969.1"/>
    <property type="molecule type" value="Genomic_DNA"/>
</dbReference>
<keyword evidence="4" id="KW-1185">Reference proteome</keyword>
<dbReference type="GO" id="GO:0016740">
    <property type="term" value="F:transferase activity"/>
    <property type="evidence" value="ECO:0007669"/>
    <property type="project" value="UniProtKB-KW"/>
</dbReference>
<dbReference type="SUPFAM" id="SSF52833">
    <property type="entry name" value="Thioredoxin-like"/>
    <property type="match status" value="1"/>
</dbReference>
<dbReference type="AlphaFoldDB" id="A0A6A6W473"/>
<accession>A0A6A6W473</accession>
<evidence type="ECO:0000313" key="4">
    <source>
        <dbReference type="Proteomes" id="UP000799437"/>
    </source>
</evidence>
<sequence>MATNEPKPKITLHWLELSRSHRILWLLEELNIGYELKTYKRGSDRLAPPELKQIHPLGTSPLITIEVPGQEKPVTMVESGEIVEYLCEFYGKHLIPPRYPEGKEGQIGMETEEWLRYRHYIHYAEGTIMPYNIMMLIVSIVSNPPGAPFFIKPIARRIGDGVKNIFLQKKLDTNWAFLEEQVKTAPNGGGYLCGTKLTGADILMVFPLEGGRARTGLTKEKYPALWQYTEKLSNSEGYLRATKKIEEATGEKFVAISA</sequence>
<dbReference type="OrthoDB" id="2098326at2759"/>
<evidence type="ECO:0000256" key="1">
    <source>
        <dbReference type="ARBA" id="ARBA00007409"/>
    </source>
</evidence>
<dbReference type="SFLD" id="SFLDG00358">
    <property type="entry name" value="Main_(cytGST)"/>
    <property type="match status" value="1"/>
</dbReference>
<dbReference type="RefSeq" id="XP_033599420.1">
    <property type="nucleotide sequence ID" value="XM_033744195.1"/>
</dbReference>
<dbReference type="InterPro" id="IPR036249">
    <property type="entry name" value="Thioredoxin-like_sf"/>
</dbReference>
<dbReference type="PROSITE" id="PS50404">
    <property type="entry name" value="GST_NTER"/>
    <property type="match status" value="1"/>
</dbReference>
<protein>
    <submittedName>
        <fullName evidence="3">Glutathione S-transferase</fullName>
    </submittedName>
</protein>
<comment type="similarity">
    <text evidence="1">Belongs to the GST superfamily.</text>
</comment>
<dbReference type="Pfam" id="PF00043">
    <property type="entry name" value="GST_C"/>
    <property type="match status" value="1"/>
</dbReference>